<keyword evidence="3" id="KW-1185">Reference proteome</keyword>
<proteinExistence type="predicted"/>
<protein>
    <submittedName>
        <fullName evidence="2">Uncharacterized protein</fullName>
    </submittedName>
</protein>
<feature type="non-terminal residue" evidence="2">
    <location>
        <position position="1"/>
    </location>
</feature>
<sequence length="498" mass="53598">DSDMAWEGDLCVTEPRTGARVPVLFACVCNQQVVPLVGTVRDPISGATVPLLPGQPAYDSSVFSESERLALKEEREAAGEDGIDMESIASIGITLGISIDPAQLTALTTNANDLTFGSPFRCPSTGTKAIVGTNTVSVEDSGRESRQGEREGQSVPALSANDLRLSSLELTAEAHFLECCRRDAEILTSVGRRLVTYERETNELLQSGTPLEEQATWLAEKQEQCSRFHEQMARFTSDRDEDEDTLQAYDWLGLTRVRAKEPWVEVSSRIAHSMSECEAIIRTGACPATILGLSLTHRIPQQSVCGLDADGLEAQEDIPSEENTQFCGRRLQAEDHAYDQYSQRVEGLLARIGSVTAELASIDPTKGVENHKATIKTGSALNEAASNLTGLSSDLTALLSAEKERAAAAKADAANAPPLLRRVLHTQSVSPESVLVASVLDRVTDLADTVRQAAEDVLAAEADSKQTKKAGKALAALHSTVTEVCIRERTAHSLSLDE</sequence>
<dbReference type="Proteomes" id="UP000265618">
    <property type="component" value="Unassembled WGS sequence"/>
</dbReference>
<organism evidence="2 3">
    <name type="scientific">Kipferlia bialata</name>
    <dbReference type="NCBI Taxonomy" id="797122"/>
    <lineage>
        <taxon>Eukaryota</taxon>
        <taxon>Metamonada</taxon>
        <taxon>Carpediemonas-like organisms</taxon>
        <taxon>Kipferlia</taxon>
    </lineage>
</organism>
<feature type="region of interest" description="Disordered" evidence="1">
    <location>
        <begin position="132"/>
        <end position="158"/>
    </location>
</feature>
<dbReference type="AlphaFoldDB" id="A0A9K3GM71"/>
<reference evidence="2 3" key="1">
    <citation type="journal article" date="2018" name="PLoS ONE">
        <title>The draft genome of Kipferlia bialata reveals reductive genome evolution in fornicate parasites.</title>
        <authorList>
            <person name="Tanifuji G."/>
            <person name="Takabayashi S."/>
            <person name="Kume K."/>
            <person name="Takagi M."/>
            <person name="Nakayama T."/>
            <person name="Kamikawa R."/>
            <person name="Inagaki Y."/>
            <person name="Hashimoto T."/>
        </authorList>
    </citation>
    <scope>NUCLEOTIDE SEQUENCE [LARGE SCALE GENOMIC DNA]</scope>
    <source>
        <strain evidence="2">NY0173</strain>
    </source>
</reference>
<dbReference type="EMBL" id="BDIP01003723">
    <property type="protein sequence ID" value="GIQ88047.1"/>
    <property type="molecule type" value="Genomic_DNA"/>
</dbReference>
<comment type="caution">
    <text evidence="2">The sequence shown here is derived from an EMBL/GenBank/DDBJ whole genome shotgun (WGS) entry which is preliminary data.</text>
</comment>
<evidence type="ECO:0000313" key="3">
    <source>
        <dbReference type="Proteomes" id="UP000265618"/>
    </source>
</evidence>
<gene>
    <name evidence="2" type="ORF">KIPB_010210</name>
</gene>
<accession>A0A9K3GM71</accession>
<evidence type="ECO:0000313" key="2">
    <source>
        <dbReference type="EMBL" id="GIQ88047.1"/>
    </source>
</evidence>
<feature type="compositionally biased region" description="Basic and acidic residues" evidence="1">
    <location>
        <begin position="140"/>
        <end position="152"/>
    </location>
</feature>
<evidence type="ECO:0000256" key="1">
    <source>
        <dbReference type="SAM" id="MobiDB-lite"/>
    </source>
</evidence>
<name>A0A9K3GM71_9EUKA</name>